<sequence>MSDRNVRKVVMATNIAENSVTIPGVVYAVSVINGSRVSRRMMATQKVKVFLVCNRNLREVATNIAETSVTIQGDAGLCKVYGVIDCGFHKLPHFDPAVGVECVSVCPVSKHNATQRAGRSGRTSRGKCYR</sequence>
<dbReference type="EMBL" id="CAKXAJ010015348">
    <property type="protein sequence ID" value="CAH2216408.1"/>
    <property type="molecule type" value="Genomic_DNA"/>
</dbReference>
<keyword evidence="2" id="KW-1185">Reference proteome</keyword>
<reference evidence="1" key="1">
    <citation type="submission" date="2022-03" db="EMBL/GenBank/DDBJ databases">
        <authorList>
            <person name="Lindestad O."/>
        </authorList>
    </citation>
    <scope>NUCLEOTIDE SEQUENCE</scope>
</reference>
<dbReference type="SUPFAM" id="SSF52540">
    <property type="entry name" value="P-loop containing nucleoside triphosphate hydrolases"/>
    <property type="match status" value="1"/>
</dbReference>
<dbReference type="PANTHER" id="PTHR18934:SF136">
    <property type="entry name" value="ATP-DEPENDENT RNA HELICASE DHX35-RELATED"/>
    <property type="match status" value="1"/>
</dbReference>
<evidence type="ECO:0000313" key="2">
    <source>
        <dbReference type="Proteomes" id="UP000838756"/>
    </source>
</evidence>
<dbReference type="InterPro" id="IPR027417">
    <property type="entry name" value="P-loop_NTPase"/>
</dbReference>
<accession>A0A8S4QPE0</accession>
<protein>
    <submittedName>
        <fullName evidence="1">Jg549 protein</fullName>
    </submittedName>
</protein>
<comment type="caution">
    <text evidence="1">The sequence shown here is derived from an EMBL/GenBank/DDBJ whole genome shotgun (WGS) entry which is preliminary data.</text>
</comment>
<gene>
    <name evidence="1" type="primary">jg549</name>
    <name evidence="1" type="ORF">PAEG_LOCUS4455</name>
</gene>
<dbReference type="Gene3D" id="3.40.50.300">
    <property type="entry name" value="P-loop containing nucleotide triphosphate hydrolases"/>
    <property type="match status" value="2"/>
</dbReference>
<dbReference type="PANTHER" id="PTHR18934">
    <property type="entry name" value="ATP-DEPENDENT RNA HELICASE"/>
    <property type="match status" value="1"/>
</dbReference>
<name>A0A8S4QPE0_9NEOP</name>
<dbReference type="AlphaFoldDB" id="A0A8S4QPE0"/>
<dbReference type="GO" id="GO:0004386">
    <property type="term" value="F:helicase activity"/>
    <property type="evidence" value="ECO:0007669"/>
    <property type="project" value="TreeGrafter"/>
</dbReference>
<organism evidence="1 2">
    <name type="scientific">Pararge aegeria aegeria</name>
    <dbReference type="NCBI Taxonomy" id="348720"/>
    <lineage>
        <taxon>Eukaryota</taxon>
        <taxon>Metazoa</taxon>
        <taxon>Ecdysozoa</taxon>
        <taxon>Arthropoda</taxon>
        <taxon>Hexapoda</taxon>
        <taxon>Insecta</taxon>
        <taxon>Pterygota</taxon>
        <taxon>Neoptera</taxon>
        <taxon>Endopterygota</taxon>
        <taxon>Lepidoptera</taxon>
        <taxon>Glossata</taxon>
        <taxon>Ditrysia</taxon>
        <taxon>Papilionoidea</taxon>
        <taxon>Nymphalidae</taxon>
        <taxon>Satyrinae</taxon>
        <taxon>Satyrini</taxon>
        <taxon>Parargina</taxon>
        <taxon>Pararge</taxon>
    </lineage>
</organism>
<evidence type="ECO:0000313" key="1">
    <source>
        <dbReference type="EMBL" id="CAH2216408.1"/>
    </source>
</evidence>
<dbReference type="Proteomes" id="UP000838756">
    <property type="component" value="Unassembled WGS sequence"/>
</dbReference>
<dbReference type="OrthoDB" id="7465321at2759"/>
<dbReference type="GO" id="GO:0003723">
    <property type="term" value="F:RNA binding"/>
    <property type="evidence" value="ECO:0007669"/>
    <property type="project" value="TreeGrafter"/>
</dbReference>
<proteinExistence type="predicted"/>